<feature type="domain" description="MacB-like periplasmic core" evidence="9">
    <location>
        <begin position="47"/>
        <end position="244"/>
    </location>
</feature>
<proteinExistence type="inferred from homology"/>
<dbReference type="PANTHER" id="PTHR30287:SF1">
    <property type="entry name" value="INNER MEMBRANE PROTEIN"/>
    <property type="match status" value="1"/>
</dbReference>
<protein>
    <submittedName>
        <fullName evidence="10">Putative ABC transport system permease protein</fullName>
    </submittedName>
</protein>
<evidence type="ECO:0000256" key="1">
    <source>
        <dbReference type="ARBA" id="ARBA00004651"/>
    </source>
</evidence>
<dbReference type="Pfam" id="PF12704">
    <property type="entry name" value="MacB_PCD"/>
    <property type="match status" value="1"/>
</dbReference>
<dbReference type="InterPro" id="IPR038766">
    <property type="entry name" value="Membrane_comp_ABC_pdt"/>
</dbReference>
<evidence type="ECO:0000259" key="9">
    <source>
        <dbReference type="Pfam" id="PF12704"/>
    </source>
</evidence>
<comment type="subcellular location">
    <subcellularLocation>
        <location evidence="1">Cell membrane</location>
        <topology evidence="1">Multi-pass membrane protein</topology>
    </subcellularLocation>
</comment>
<dbReference type="InterPro" id="IPR025857">
    <property type="entry name" value="MacB_PCD"/>
</dbReference>
<evidence type="ECO:0000256" key="7">
    <source>
        <dbReference type="SAM" id="Phobius"/>
    </source>
</evidence>
<evidence type="ECO:0000256" key="4">
    <source>
        <dbReference type="ARBA" id="ARBA00022989"/>
    </source>
</evidence>
<evidence type="ECO:0000256" key="2">
    <source>
        <dbReference type="ARBA" id="ARBA00022475"/>
    </source>
</evidence>
<evidence type="ECO:0000256" key="5">
    <source>
        <dbReference type="ARBA" id="ARBA00023136"/>
    </source>
</evidence>
<feature type="transmembrane region" description="Helical" evidence="7">
    <location>
        <begin position="370"/>
        <end position="391"/>
    </location>
</feature>
<evidence type="ECO:0000313" key="11">
    <source>
        <dbReference type="Proteomes" id="UP000555564"/>
    </source>
</evidence>
<evidence type="ECO:0000259" key="8">
    <source>
        <dbReference type="Pfam" id="PF02687"/>
    </source>
</evidence>
<feature type="transmembrane region" description="Helical" evidence="7">
    <location>
        <begin position="421"/>
        <end position="443"/>
    </location>
</feature>
<feature type="transmembrane region" description="Helical" evidence="7">
    <location>
        <begin position="327"/>
        <end position="350"/>
    </location>
</feature>
<comment type="similarity">
    <text evidence="6">Belongs to the ABC-4 integral membrane protein family.</text>
</comment>
<dbReference type="PANTHER" id="PTHR30287">
    <property type="entry name" value="MEMBRANE COMPONENT OF PREDICTED ABC SUPERFAMILY METABOLITE UPTAKE TRANSPORTER"/>
    <property type="match status" value="1"/>
</dbReference>
<feature type="transmembrane region" description="Helical" evidence="7">
    <location>
        <begin position="823"/>
        <end position="844"/>
    </location>
</feature>
<dbReference type="Proteomes" id="UP000555564">
    <property type="component" value="Unassembled WGS sequence"/>
</dbReference>
<dbReference type="RefSeq" id="WP_184978905.1">
    <property type="nucleotide sequence ID" value="NZ_JACHIU010000001.1"/>
</dbReference>
<keyword evidence="4 7" id="KW-1133">Transmembrane helix</keyword>
<evidence type="ECO:0000313" key="10">
    <source>
        <dbReference type="EMBL" id="MBB6471735.1"/>
    </source>
</evidence>
<name>A0A7X0IAP7_9ACTN</name>
<dbReference type="AlphaFoldDB" id="A0A7X0IAP7"/>
<feature type="transmembrane region" description="Helical" evidence="7">
    <location>
        <begin position="273"/>
        <end position="297"/>
    </location>
</feature>
<feature type="transmembrane region" description="Helical" evidence="7">
    <location>
        <begin position="787"/>
        <end position="811"/>
    </location>
</feature>
<dbReference type="InterPro" id="IPR003838">
    <property type="entry name" value="ABC3_permease_C"/>
</dbReference>
<keyword evidence="2" id="KW-1003">Cell membrane</keyword>
<keyword evidence="5 7" id="KW-0472">Membrane</keyword>
<gene>
    <name evidence="10" type="ORF">BJ992_001166</name>
</gene>
<comment type="caution">
    <text evidence="10">The sequence shown here is derived from an EMBL/GenBank/DDBJ whole genome shotgun (WGS) entry which is preliminary data.</text>
</comment>
<feature type="domain" description="ABC3 transporter permease C-terminal" evidence="8">
    <location>
        <begin position="738"/>
        <end position="841"/>
    </location>
</feature>
<keyword evidence="3 7" id="KW-0812">Transmembrane</keyword>
<dbReference type="EMBL" id="JACHIU010000001">
    <property type="protein sequence ID" value="MBB6471735.1"/>
    <property type="molecule type" value="Genomic_DNA"/>
</dbReference>
<dbReference type="Pfam" id="PF02687">
    <property type="entry name" value="FtsX"/>
    <property type="match status" value="2"/>
</dbReference>
<evidence type="ECO:0000256" key="6">
    <source>
        <dbReference type="ARBA" id="ARBA00038076"/>
    </source>
</evidence>
<reference evidence="10 11" key="1">
    <citation type="submission" date="2020-08" db="EMBL/GenBank/DDBJ databases">
        <title>Sequencing the genomes of 1000 actinobacteria strains.</title>
        <authorList>
            <person name="Klenk H.-P."/>
        </authorList>
    </citation>
    <scope>NUCLEOTIDE SEQUENCE [LARGE SCALE GENOMIC DNA]</scope>
    <source>
        <strain evidence="10 11">DSM 44936</strain>
    </source>
</reference>
<keyword evidence="11" id="KW-1185">Reference proteome</keyword>
<feature type="transmembrane region" description="Helical" evidence="7">
    <location>
        <begin position="738"/>
        <end position="760"/>
    </location>
</feature>
<feature type="transmembrane region" description="Helical" evidence="7">
    <location>
        <begin position="455"/>
        <end position="475"/>
    </location>
</feature>
<sequence>MAAGTERRTATARRTERERNPMMWPLVLSGVRRRLAALSAIFMAAMLGAALVLLSGSLFETGIRLAAPPKRLTSAPIVLIGEPSYRMLDERGRPTTDYRPYPERHRLDPAVIGTTARIDGVAAGVPVFLLSVAGPTGTLTGQNWTSAALGPFALTEGGKPAADDEIVVTPALARRLRTAPGDTVRLADATYRVAGIAGDPDSPVTLFFTDTRATALSGDGRPDAVAVLPDPGADIDRITARIAASADGVRVLTGDQRGAAEDPAVAASRTSTIVIGAVFGGIVLVVLATVVSALISLSVRQRSREISLLRASGATGRQARRLIVAETMIVSLAGVLTGLVLGVPLTTLVFTLLTGNGIVPDMLSLSIGPLPFAVATATTLLVTWTAARVAARPALRARAIDALREADLPSSRVGSSRVGPLRWILGVLFALGTVALAVLTSLMSPALTSATSGPAVLTGSIAVALLAPAVLRAVLPLLRGVARLRAGSLAGLAVHNTRARAAETATVVTSIALVVGIGAGNLVAQSIQLQAQRDASIASIRADLVVQVPGGADEKLIHQVSTVEGVEAASAFVTSGGWIEHPYDPSHRDRPWPVRGVTADAATKVLTTPVVTGSLSGLTGDTIALPQATAETLALAVGDTLTFRFGDGASAPLRLVATYADRSGYETLLLPHRLLAAHTSSRHVPQLLITVHPENPGETRQALLSALAGTPGTTVGDRTAIETVLNQGAGVQGTVNSLMVAITIAYAAIAVVNTLGISILTRRRELALLRLSGATRRQVRTTLTTEILLLTTTGITAGLIVAAAAIIPTTTATSGTLLHPTPILTVLSLLAVVTSLIIPVTLAATHQAMRKTPAETLAIST</sequence>
<accession>A0A7X0IAP7</accession>
<evidence type="ECO:0000256" key="3">
    <source>
        <dbReference type="ARBA" id="ARBA00022692"/>
    </source>
</evidence>
<organism evidence="10 11">
    <name type="scientific">Sphaerisporangium rubeum</name>
    <dbReference type="NCBI Taxonomy" id="321317"/>
    <lineage>
        <taxon>Bacteria</taxon>
        <taxon>Bacillati</taxon>
        <taxon>Actinomycetota</taxon>
        <taxon>Actinomycetes</taxon>
        <taxon>Streptosporangiales</taxon>
        <taxon>Streptosporangiaceae</taxon>
        <taxon>Sphaerisporangium</taxon>
    </lineage>
</organism>
<dbReference type="GO" id="GO:0005886">
    <property type="term" value="C:plasma membrane"/>
    <property type="evidence" value="ECO:0007669"/>
    <property type="project" value="UniProtKB-SubCell"/>
</dbReference>
<feature type="domain" description="ABC3 transporter permease C-terminal" evidence="8">
    <location>
        <begin position="278"/>
        <end position="386"/>
    </location>
</feature>
<feature type="transmembrane region" description="Helical" evidence="7">
    <location>
        <begin position="505"/>
        <end position="524"/>
    </location>
</feature>